<keyword evidence="2" id="KW-1185">Reference proteome</keyword>
<reference evidence="1 2" key="1">
    <citation type="journal article" date="2012" name="BMC Genomics">
        <title>Comparative genomic analysis and phylogenetic position of Theileria equi.</title>
        <authorList>
            <person name="Kappmeyer L.S."/>
            <person name="Thiagarajan M."/>
            <person name="Herndon D.R."/>
            <person name="Ramsay J.D."/>
            <person name="Caler E."/>
            <person name="Djikeng A."/>
            <person name="Gillespie J.J."/>
            <person name="Lau A.O."/>
            <person name="Roalson E.H."/>
            <person name="Silva J.C."/>
            <person name="Silva M.G."/>
            <person name="Suarez C.E."/>
            <person name="Ueti M.W."/>
            <person name="Nene V.M."/>
            <person name="Mealey R.H."/>
            <person name="Knowles D.P."/>
            <person name="Brayton K.A."/>
        </authorList>
    </citation>
    <scope>NUCLEOTIDE SEQUENCE [LARGE SCALE GENOMIC DNA]</scope>
    <source>
        <strain evidence="1 2">WA</strain>
    </source>
</reference>
<gene>
    <name evidence="1" type="ORF">BEWA_010500</name>
</gene>
<evidence type="ECO:0000313" key="2">
    <source>
        <dbReference type="Proteomes" id="UP000031512"/>
    </source>
</evidence>
<accession>L0B2B2</accession>
<proteinExistence type="predicted"/>
<dbReference type="AlphaFoldDB" id="L0B2B2"/>
<protein>
    <submittedName>
        <fullName evidence="1">Uncharacterized protein</fullName>
    </submittedName>
</protein>
<dbReference type="VEuPathDB" id="PiroplasmaDB:BEWA_010500"/>
<dbReference type="Proteomes" id="UP000031512">
    <property type="component" value="Chromosome 3"/>
</dbReference>
<dbReference type="eggNOG" id="ENOG502SVFS">
    <property type="taxonomic scope" value="Eukaryota"/>
</dbReference>
<dbReference type="EMBL" id="CP001670">
    <property type="protein sequence ID" value="AFZ81633.1"/>
    <property type="molecule type" value="Genomic_DNA"/>
</dbReference>
<name>L0B2B2_THEEQ</name>
<dbReference type="RefSeq" id="XP_004831299.1">
    <property type="nucleotide sequence ID" value="XM_004831242.1"/>
</dbReference>
<evidence type="ECO:0000313" key="1">
    <source>
        <dbReference type="EMBL" id="AFZ81633.1"/>
    </source>
</evidence>
<dbReference type="OrthoDB" id="367213at2759"/>
<dbReference type="KEGG" id="beq:BEWA_010500"/>
<dbReference type="GeneID" id="15805329"/>
<organism evidence="1 2">
    <name type="scientific">Theileria equi strain WA</name>
    <dbReference type="NCBI Taxonomy" id="1537102"/>
    <lineage>
        <taxon>Eukaryota</taxon>
        <taxon>Sar</taxon>
        <taxon>Alveolata</taxon>
        <taxon>Apicomplexa</taxon>
        <taxon>Aconoidasida</taxon>
        <taxon>Piroplasmida</taxon>
        <taxon>Theileriidae</taxon>
        <taxon>Theileria</taxon>
    </lineage>
</organism>
<sequence>MQHKTLGFCLSLDEAFEEYLTEGNYTLIKRMLIVYFYNNDVQLIDSKNVTNLAIYSILMESFINKIPEKELRHASFTWPEFDPNTNPFV</sequence>